<comment type="caution">
    <text evidence="2">The sequence shown here is derived from an EMBL/GenBank/DDBJ whole genome shotgun (WGS) entry which is preliminary data.</text>
</comment>
<organism evidence="2 3">
    <name type="scientific">Mucuna pruriens</name>
    <name type="common">Velvet bean</name>
    <name type="synonym">Dolichos pruriens</name>
    <dbReference type="NCBI Taxonomy" id="157652"/>
    <lineage>
        <taxon>Eukaryota</taxon>
        <taxon>Viridiplantae</taxon>
        <taxon>Streptophyta</taxon>
        <taxon>Embryophyta</taxon>
        <taxon>Tracheophyta</taxon>
        <taxon>Spermatophyta</taxon>
        <taxon>Magnoliopsida</taxon>
        <taxon>eudicotyledons</taxon>
        <taxon>Gunneridae</taxon>
        <taxon>Pentapetalae</taxon>
        <taxon>rosids</taxon>
        <taxon>fabids</taxon>
        <taxon>Fabales</taxon>
        <taxon>Fabaceae</taxon>
        <taxon>Papilionoideae</taxon>
        <taxon>50 kb inversion clade</taxon>
        <taxon>NPAAA clade</taxon>
        <taxon>indigoferoid/millettioid clade</taxon>
        <taxon>Phaseoleae</taxon>
        <taxon>Mucuna</taxon>
    </lineage>
</organism>
<evidence type="ECO:0000313" key="2">
    <source>
        <dbReference type="EMBL" id="RDY11391.1"/>
    </source>
</evidence>
<gene>
    <name evidence="2" type="ORF">CR513_03946</name>
</gene>
<dbReference type="AlphaFoldDB" id="A0A371I8N5"/>
<reference evidence="2" key="1">
    <citation type="submission" date="2018-05" db="EMBL/GenBank/DDBJ databases">
        <title>Draft genome of Mucuna pruriens seed.</title>
        <authorList>
            <person name="Nnadi N.E."/>
            <person name="Vos R."/>
            <person name="Hasami M.H."/>
            <person name="Devisetty U.K."/>
            <person name="Aguiy J.C."/>
        </authorList>
    </citation>
    <scope>NUCLEOTIDE SEQUENCE [LARGE SCALE GENOMIC DNA]</scope>
    <source>
        <strain evidence="2">JCA_2017</strain>
    </source>
</reference>
<proteinExistence type="predicted"/>
<name>A0A371I8N5_MUCPR</name>
<evidence type="ECO:0000256" key="1">
    <source>
        <dbReference type="SAM" id="Coils"/>
    </source>
</evidence>
<keyword evidence="1" id="KW-0175">Coiled coil</keyword>
<feature type="non-terminal residue" evidence="2">
    <location>
        <position position="1"/>
    </location>
</feature>
<accession>A0A371I8N5</accession>
<protein>
    <submittedName>
        <fullName evidence="2">Uncharacterized protein</fullName>
    </submittedName>
</protein>
<dbReference type="OrthoDB" id="1932348at2759"/>
<dbReference type="EMBL" id="QJKJ01000645">
    <property type="protein sequence ID" value="RDY11391.1"/>
    <property type="molecule type" value="Genomic_DNA"/>
</dbReference>
<sequence length="265" mass="30904">MATWEDLDLSSLEDNDEEANLYLMEDTTLKDEDDENELLSNSSILSLGYKELKRKFSKLSKEFESLEKENINELKNKVINLRQNLAKFVNGIEILNKLLKYNKSPHDKSDLGFEKEKEIKEDKPNIYCQNYRKENLKGSSKPSKIKTKGPKKIWVPKTTIILVAYVFSNRKETLIMIPGQWVLTSYDRRRVYVQKPQAKEKRMGCLRRISKHSFLSIDKVLFVKGLKRNILSISQLCDSGYDVSFNKRECIVKDYNGSIIFSAKR</sequence>
<evidence type="ECO:0000313" key="3">
    <source>
        <dbReference type="Proteomes" id="UP000257109"/>
    </source>
</evidence>
<feature type="coiled-coil region" evidence="1">
    <location>
        <begin position="49"/>
        <end position="91"/>
    </location>
</feature>
<keyword evidence="3" id="KW-1185">Reference proteome</keyword>
<dbReference type="Proteomes" id="UP000257109">
    <property type="component" value="Unassembled WGS sequence"/>
</dbReference>